<reference evidence="4 5" key="1">
    <citation type="submission" date="2020-12" db="EMBL/GenBank/DDBJ databases">
        <title>FDA dAtabase for Regulatory Grade micrObial Sequences (FDA-ARGOS): Supporting development and validation of Infectious Disease Dx tests.</title>
        <authorList>
            <person name="Kerrigan L."/>
            <person name="Long C."/>
            <person name="Tallon L."/>
            <person name="Sadzewicz L."/>
            <person name="Zhao X."/>
            <person name="Boylan J."/>
            <person name="Ott S."/>
            <person name="Bowen H."/>
            <person name="Vavikolanu K."/>
            <person name="Mehta A."/>
            <person name="Aluvathingal J."/>
            <person name="Nadendla S."/>
            <person name="Yan Y."/>
            <person name="Sichtig H."/>
        </authorList>
    </citation>
    <scope>NUCLEOTIDE SEQUENCE [LARGE SCALE GENOMIC DNA]</scope>
    <source>
        <strain evidence="4 5">FDAARGOS_1026</strain>
    </source>
</reference>
<evidence type="ECO:0000313" key="5">
    <source>
        <dbReference type="Proteomes" id="UP000596117"/>
    </source>
</evidence>
<dbReference type="PROSITE" id="PS51736">
    <property type="entry name" value="RECOMBINASES_3"/>
    <property type="match status" value="1"/>
</dbReference>
<protein>
    <submittedName>
        <fullName evidence="4">Recombinase family protein</fullName>
    </submittedName>
</protein>
<proteinExistence type="predicted"/>
<dbReference type="RefSeq" id="WP_164917962.1">
    <property type="nucleotide sequence ID" value="NZ_BJNC01000017.1"/>
</dbReference>
<dbReference type="InterPro" id="IPR050639">
    <property type="entry name" value="SSR_resolvase"/>
</dbReference>
<evidence type="ECO:0000259" key="2">
    <source>
        <dbReference type="PROSITE" id="PS51736"/>
    </source>
</evidence>
<sequence length="542" mass="59310">MTRVALYARYSSERQNERSISDQLNVLIQHAAGKCWAVVGTYTDAAISGSAMANRPGLLAALAAADRGEFDLLLAEDEDRLARNLEHLAHVANRLADIGAGIATLSTDRVQDMHVAFKGLIAQDFIRNLSLKTKRGMASNAEKGLATGSRLYGYRSQPGGAVEIVPEQAEVIRRIFAMYVHDRLSSREIAERLNRDKIPSPAGREWNASSIQGSRQRANGILHSEIYAGVKVYNRVEMRKDRQTGRKITICNPPSEHKRVDVPHLAIIDRDIWNAARQRLDSRQTADPSQRASLRRRPGLLSGLTKCGCCGASYTSLSQGRLVCAAYREKGASACDNNRHVSRAEIEQRVLEGLRTRLLAPEAVAAYVRAYHAAWAEQASQAEDRRRPLTRRLAEVERAIERGAEALLSGATAAAVIGKKLEALEIEQAQIKATLEQLDSEDAPPVQLHPRAAENYARKIEQLQSRLAEAADSTEGADRDLIASVRDLIQRVDIEPVNKSRGAPVRVTLHGDLARFVLPQHPPASGCALVVGGGIEPPTCGL</sequence>
<dbReference type="InterPro" id="IPR006119">
    <property type="entry name" value="Resolv_N"/>
</dbReference>
<dbReference type="CDD" id="cd00338">
    <property type="entry name" value="Ser_Recombinase"/>
    <property type="match status" value="1"/>
</dbReference>
<dbReference type="SMART" id="SM00857">
    <property type="entry name" value="Resolvase"/>
    <property type="match status" value="1"/>
</dbReference>
<keyword evidence="1" id="KW-0175">Coiled coil</keyword>
<dbReference type="PANTHER" id="PTHR30461">
    <property type="entry name" value="DNA-INVERTASE FROM LAMBDOID PROPHAGE"/>
    <property type="match status" value="1"/>
</dbReference>
<organism evidence="4 5">
    <name type="scientific">Brevundimonas diminuta</name>
    <name type="common">Pseudomonas diminuta</name>
    <dbReference type="NCBI Taxonomy" id="293"/>
    <lineage>
        <taxon>Bacteria</taxon>
        <taxon>Pseudomonadati</taxon>
        <taxon>Pseudomonadota</taxon>
        <taxon>Alphaproteobacteria</taxon>
        <taxon>Caulobacterales</taxon>
        <taxon>Caulobacteraceae</taxon>
        <taxon>Brevundimonas</taxon>
    </lineage>
</organism>
<dbReference type="InterPro" id="IPR036162">
    <property type="entry name" value="Resolvase-like_N_sf"/>
</dbReference>
<dbReference type="Pfam" id="PF13408">
    <property type="entry name" value="Zn_ribbon_recom"/>
    <property type="match status" value="1"/>
</dbReference>
<dbReference type="Gene3D" id="3.40.50.1390">
    <property type="entry name" value="Resolvase, N-terminal catalytic domain"/>
    <property type="match status" value="1"/>
</dbReference>
<accession>A0A7T4GI63</accession>
<keyword evidence="5" id="KW-1185">Reference proteome</keyword>
<dbReference type="Proteomes" id="UP000596117">
    <property type="component" value="Chromosome"/>
</dbReference>
<gene>
    <name evidence="4" type="ORF">I6H83_02455</name>
</gene>
<name>A0A7T4GI63_BREDI</name>
<dbReference type="Pfam" id="PF07508">
    <property type="entry name" value="Recombinase"/>
    <property type="match status" value="1"/>
</dbReference>
<feature type="domain" description="Resolvase/invertase-type recombinase catalytic" evidence="2">
    <location>
        <begin position="3"/>
        <end position="158"/>
    </location>
</feature>
<dbReference type="InterPro" id="IPR011109">
    <property type="entry name" value="DNA_bind_recombinase_dom"/>
</dbReference>
<dbReference type="Pfam" id="PF00239">
    <property type="entry name" value="Resolvase"/>
    <property type="match status" value="1"/>
</dbReference>
<dbReference type="PROSITE" id="PS51737">
    <property type="entry name" value="RECOMBINASE_DNA_BIND"/>
    <property type="match status" value="1"/>
</dbReference>
<dbReference type="InterPro" id="IPR038109">
    <property type="entry name" value="DNA_bind_recomb_sf"/>
</dbReference>
<dbReference type="SUPFAM" id="SSF53041">
    <property type="entry name" value="Resolvase-like"/>
    <property type="match status" value="1"/>
</dbReference>
<evidence type="ECO:0000256" key="1">
    <source>
        <dbReference type="SAM" id="Coils"/>
    </source>
</evidence>
<feature type="coiled-coil region" evidence="1">
    <location>
        <begin position="421"/>
        <end position="480"/>
    </location>
</feature>
<dbReference type="InterPro" id="IPR025827">
    <property type="entry name" value="Zn_ribbon_recom_dom"/>
</dbReference>
<evidence type="ECO:0000313" key="4">
    <source>
        <dbReference type="EMBL" id="QQB89326.1"/>
    </source>
</evidence>
<evidence type="ECO:0000259" key="3">
    <source>
        <dbReference type="PROSITE" id="PS51737"/>
    </source>
</evidence>
<dbReference type="Gene3D" id="3.90.1750.20">
    <property type="entry name" value="Putative Large Serine Recombinase, Chain B, Domain 2"/>
    <property type="match status" value="1"/>
</dbReference>
<dbReference type="PANTHER" id="PTHR30461:SF23">
    <property type="entry name" value="DNA RECOMBINASE-RELATED"/>
    <property type="match status" value="1"/>
</dbReference>
<dbReference type="EMBL" id="CP066026">
    <property type="protein sequence ID" value="QQB89326.1"/>
    <property type="molecule type" value="Genomic_DNA"/>
</dbReference>
<feature type="domain" description="Recombinase" evidence="3">
    <location>
        <begin position="151"/>
        <end position="286"/>
    </location>
</feature>